<name>A0A386UH58_9RHOB</name>
<evidence type="ECO:0000313" key="3">
    <source>
        <dbReference type="EMBL" id="AYE99946.1"/>
    </source>
</evidence>
<dbReference type="Pfam" id="PF07584">
    <property type="entry name" value="BatA"/>
    <property type="match status" value="1"/>
</dbReference>
<dbReference type="AlphaFoldDB" id="A0A386UH58"/>
<sequence>MLVLGPLGFATPWLLAALAALPVLWLILRAMPPSPRLVRFPGTRLLLGLCDARPVARHTPWWLLLIRMLAIAALILGFAGPVWKPAPDPAGQGPLLIVLDAGWAAAPDWPQRQARALQAVDRAARDGQPAALLVADGRASATLPFLPASELAAQLRAVQPAPWETRYPSDLDALLSQAPSDLSVLWLSDGLDHPGRAALLSALAARGAVTVAPPDGPRLSLQSVPGDRPALRLRTTGTAAPDVIAYGVDPQGAPRELARLKPLAAPVAAAAGERLVPIDLPSELRNRITRFQIDGQSAAGAVVLADDAQRRRKVALVGDSAAREGQQLLSPMHYLRRALAPSTDLIEGGAADVLQAAPDVIVLADQIGLPEAEALQGWVDQGGLLIRFAGPRMAASDRLAEEPLLPVRLRAGGRDIGGALSWGDPRGLAPFAPEGPFAGLAIPADALVRAQLLPEPSPDLAPRTLAALTDGTPLVTRAPLGEGQVVLFHTTANAEWSNLALSGLFVEMLQRLVQSARAGSGAAAAPDPSADTYWTPVQVLDGFGQVRDPQDPVPVAGADFARGPAPGAPAGLYRAGERVAALNAGGPLVAAQGPADWPGTTVEAQAQAPGVDLRGWLIALAVLLLALDALGSAWLARGRGPGKAVA</sequence>
<feature type="domain" description="Aerotolerance regulator N-terminal" evidence="2">
    <location>
        <begin position="8"/>
        <end position="81"/>
    </location>
</feature>
<dbReference type="InterPro" id="IPR029062">
    <property type="entry name" value="Class_I_gatase-like"/>
</dbReference>
<keyword evidence="1 3" id="KW-0812">Transmembrane</keyword>
<keyword evidence="1" id="KW-1133">Transmembrane helix</keyword>
<feature type="transmembrane region" description="Helical" evidence="1">
    <location>
        <begin position="61"/>
        <end position="83"/>
    </location>
</feature>
<proteinExistence type="predicted"/>
<feature type="transmembrane region" description="Helical" evidence="1">
    <location>
        <begin position="12"/>
        <end position="31"/>
    </location>
</feature>
<dbReference type="NCBIfam" id="TIGR02226">
    <property type="entry name" value="two_anch"/>
    <property type="match status" value="1"/>
</dbReference>
<accession>A0A386UH58</accession>
<dbReference type="PANTHER" id="PTHR37464:SF1">
    <property type="entry name" value="BLL2463 PROTEIN"/>
    <property type="match status" value="1"/>
</dbReference>
<keyword evidence="1" id="KW-0472">Membrane</keyword>
<organism evidence="3 4">
    <name type="scientific">Paracoccus yeei</name>
    <dbReference type="NCBI Taxonomy" id="147645"/>
    <lineage>
        <taxon>Bacteria</taxon>
        <taxon>Pseudomonadati</taxon>
        <taxon>Pseudomonadota</taxon>
        <taxon>Alphaproteobacteria</taxon>
        <taxon>Rhodobacterales</taxon>
        <taxon>Paracoccaceae</taxon>
        <taxon>Paracoccus</taxon>
    </lineage>
</organism>
<dbReference type="PANTHER" id="PTHR37464">
    <property type="entry name" value="BLL2463 PROTEIN"/>
    <property type="match status" value="1"/>
</dbReference>
<gene>
    <name evidence="3" type="ORF">PY32053_00248</name>
</gene>
<dbReference type="Proteomes" id="UP000272010">
    <property type="component" value="Chromosome"/>
</dbReference>
<evidence type="ECO:0000313" key="4">
    <source>
        <dbReference type="Proteomes" id="UP000272010"/>
    </source>
</evidence>
<dbReference type="SUPFAM" id="SSF52317">
    <property type="entry name" value="Class I glutamine amidotransferase-like"/>
    <property type="match status" value="1"/>
</dbReference>
<dbReference type="CDD" id="cd03143">
    <property type="entry name" value="A4_beta-galactosidase_middle_domain"/>
    <property type="match status" value="1"/>
</dbReference>
<reference evidence="4" key="1">
    <citation type="submission" date="2018-07" db="EMBL/GenBank/DDBJ databases">
        <title>Genome Structure of the Opportunistic Pathogen Paracoccus yeei (Alphaproteobacteria) and Identification of Putative Virulence Factors.</title>
        <authorList>
            <person name="Lasek R."/>
            <person name="Szuplewska M."/>
            <person name="Mitura M."/>
            <person name="Decewicz P."/>
            <person name="Chmielowska C."/>
            <person name="Pawlot A."/>
            <person name="Sentkowska D."/>
            <person name="Czarnecki J."/>
            <person name="Bartosik D."/>
        </authorList>
    </citation>
    <scope>NUCLEOTIDE SEQUENCE [LARGE SCALE GENOMIC DNA]</scope>
    <source>
        <strain evidence="4">CCUG 32053</strain>
    </source>
</reference>
<dbReference type="InterPro" id="IPR024163">
    <property type="entry name" value="Aerotolerance_reg_N"/>
</dbReference>
<evidence type="ECO:0000259" key="2">
    <source>
        <dbReference type="Pfam" id="PF07584"/>
    </source>
</evidence>
<dbReference type="InterPro" id="IPR011933">
    <property type="entry name" value="Double_TM_dom"/>
</dbReference>
<dbReference type="Gene3D" id="3.40.50.880">
    <property type="match status" value="1"/>
</dbReference>
<evidence type="ECO:0000256" key="1">
    <source>
        <dbReference type="SAM" id="Phobius"/>
    </source>
</evidence>
<dbReference type="EMBL" id="CP031078">
    <property type="protein sequence ID" value="AYE99946.1"/>
    <property type="molecule type" value="Genomic_DNA"/>
</dbReference>
<protein>
    <submittedName>
        <fullName evidence="3">N-terminal double-transmembrane domain-containing protein</fullName>
    </submittedName>
</protein>
<dbReference type="RefSeq" id="WP_338119153.1">
    <property type="nucleotide sequence ID" value="NZ_CP031078.1"/>
</dbReference>